<keyword evidence="4" id="KW-1185">Reference proteome</keyword>
<dbReference type="AlphaFoldDB" id="A0A3A4L0A2"/>
<dbReference type="EMBL" id="QZFU01000019">
    <property type="protein sequence ID" value="RJO75197.1"/>
    <property type="molecule type" value="Genomic_DNA"/>
</dbReference>
<reference evidence="3 4" key="1">
    <citation type="submission" date="2018-09" db="EMBL/GenBank/DDBJ databases">
        <title>YIM PH21274 draft genome.</title>
        <authorList>
            <person name="Miao C."/>
        </authorList>
    </citation>
    <scope>NUCLEOTIDE SEQUENCE [LARGE SCALE GENOMIC DNA]</scope>
    <source>
        <strain evidence="3 4">YIM PH 21724</strain>
    </source>
</reference>
<comment type="caution">
    <text evidence="3">The sequence shown here is derived from an EMBL/GenBank/DDBJ whole genome shotgun (WGS) entry which is preliminary data.</text>
</comment>
<sequence>MHTFRAHTLRATLTLPIVLSPAVAGCAANAAHPAANSPAATSNSTTSTDPELGTRIPLGDTGRVVIPADAVMDIKAPAALAGAGLRCTVVDAAGRNQDLRSAKRSETIRGEEWVTLWTFSAAPNTELTVGCKDPTAHAPADAAIRVLPRGTAPR</sequence>
<gene>
    <name evidence="3" type="ORF">D5S18_17720</name>
</gene>
<feature type="region of interest" description="Disordered" evidence="1">
    <location>
        <begin position="33"/>
        <end position="56"/>
    </location>
</feature>
<name>A0A3A4L0A2_9NOCA</name>
<organism evidence="3 4">
    <name type="scientific">Nocardia panacis</name>
    <dbReference type="NCBI Taxonomy" id="2340916"/>
    <lineage>
        <taxon>Bacteria</taxon>
        <taxon>Bacillati</taxon>
        <taxon>Actinomycetota</taxon>
        <taxon>Actinomycetes</taxon>
        <taxon>Mycobacteriales</taxon>
        <taxon>Nocardiaceae</taxon>
        <taxon>Nocardia</taxon>
    </lineage>
</organism>
<accession>A0A3A4L0A2</accession>
<evidence type="ECO:0000313" key="3">
    <source>
        <dbReference type="EMBL" id="RJO75197.1"/>
    </source>
</evidence>
<feature type="signal peptide" evidence="2">
    <location>
        <begin position="1"/>
        <end position="30"/>
    </location>
</feature>
<dbReference type="PROSITE" id="PS51257">
    <property type="entry name" value="PROKAR_LIPOPROTEIN"/>
    <property type="match status" value="1"/>
</dbReference>
<keyword evidence="2" id="KW-0732">Signal</keyword>
<proteinExistence type="predicted"/>
<feature type="compositionally biased region" description="Low complexity" evidence="1">
    <location>
        <begin position="33"/>
        <end position="47"/>
    </location>
</feature>
<evidence type="ECO:0000313" key="4">
    <source>
        <dbReference type="Proteomes" id="UP000266677"/>
    </source>
</evidence>
<protein>
    <submittedName>
        <fullName evidence="3">Uncharacterized protein</fullName>
    </submittedName>
</protein>
<dbReference type="Proteomes" id="UP000266677">
    <property type="component" value="Unassembled WGS sequence"/>
</dbReference>
<feature type="chain" id="PRO_5017455358" evidence="2">
    <location>
        <begin position="31"/>
        <end position="154"/>
    </location>
</feature>
<evidence type="ECO:0000256" key="1">
    <source>
        <dbReference type="SAM" id="MobiDB-lite"/>
    </source>
</evidence>
<evidence type="ECO:0000256" key="2">
    <source>
        <dbReference type="SAM" id="SignalP"/>
    </source>
</evidence>